<accession>A0AA39NKR5</accession>
<feature type="transmembrane region" description="Helical" evidence="1">
    <location>
        <begin position="30"/>
        <end position="51"/>
    </location>
</feature>
<feature type="transmembrane region" description="Helical" evidence="1">
    <location>
        <begin position="171"/>
        <end position="193"/>
    </location>
</feature>
<protein>
    <submittedName>
        <fullName evidence="2">Uncharacterized protein</fullName>
    </submittedName>
</protein>
<keyword evidence="1" id="KW-0472">Membrane</keyword>
<sequence>MSTQADIPSDLTDDYKASVFQYLDAYLNSIILYALLHGIYTGITAVTLWNIFINQCWQIRRALVVVIILLYSLTTIDFAVNWSLVHFAFIQNGKSFWTAFWEFNCGGQAIMVIEGIVSSISTIITDLYMIWCCWMVWGQCQVTVLLPILFLIAATGKVANLIYSLSTVQEIFTTLYIAFVLATTLWCTLLIIYRILTVTGFKHGAVSSLHFQTASSEASTTSYREPTIESSVYEVDIEAQQEQGEELIEVVERTE</sequence>
<comment type="caution">
    <text evidence="2">The sequence shown here is derived from an EMBL/GenBank/DDBJ whole genome shotgun (WGS) entry which is preliminary data.</text>
</comment>
<proteinExistence type="predicted"/>
<evidence type="ECO:0000256" key="1">
    <source>
        <dbReference type="SAM" id="Phobius"/>
    </source>
</evidence>
<gene>
    <name evidence="2" type="ORF">IW261DRAFT_1598239</name>
</gene>
<feature type="transmembrane region" description="Helical" evidence="1">
    <location>
        <begin position="144"/>
        <end position="165"/>
    </location>
</feature>
<name>A0AA39NKR5_9AGAR</name>
<feature type="transmembrane region" description="Helical" evidence="1">
    <location>
        <begin position="63"/>
        <end position="89"/>
    </location>
</feature>
<keyword evidence="3" id="KW-1185">Reference proteome</keyword>
<dbReference type="EMBL" id="JAUEPR010000078">
    <property type="protein sequence ID" value="KAK0467402.1"/>
    <property type="molecule type" value="Genomic_DNA"/>
</dbReference>
<evidence type="ECO:0000313" key="3">
    <source>
        <dbReference type="Proteomes" id="UP001175227"/>
    </source>
</evidence>
<dbReference type="Proteomes" id="UP001175227">
    <property type="component" value="Unassembled WGS sequence"/>
</dbReference>
<reference evidence="2" key="1">
    <citation type="submission" date="2023-06" db="EMBL/GenBank/DDBJ databases">
        <authorList>
            <consortium name="Lawrence Berkeley National Laboratory"/>
            <person name="Ahrendt S."/>
            <person name="Sahu N."/>
            <person name="Indic B."/>
            <person name="Wong-Bajracharya J."/>
            <person name="Merenyi Z."/>
            <person name="Ke H.-M."/>
            <person name="Monk M."/>
            <person name="Kocsube S."/>
            <person name="Drula E."/>
            <person name="Lipzen A."/>
            <person name="Balint B."/>
            <person name="Henrissat B."/>
            <person name="Andreopoulos B."/>
            <person name="Martin F.M."/>
            <person name="Harder C.B."/>
            <person name="Rigling D."/>
            <person name="Ford K.L."/>
            <person name="Foster G.D."/>
            <person name="Pangilinan J."/>
            <person name="Papanicolaou A."/>
            <person name="Barry K."/>
            <person name="LaButti K."/>
            <person name="Viragh M."/>
            <person name="Koriabine M."/>
            <person name="Yan M."/>
            <person name="Riley R."/>
            <person name="Champramary S."/>
            <person name="Plett K.L."/>
            <person name="Tsai I.J."/>
            <person name="Slot J."/>
            <person name="Sipos G."/>
            <person name="Plett J."/>
            <person name="Nagy L.G."/>
            <person name="Grigoriev I.V."/>
        </authorList>
    </citation>
    <scope>NUCLEOTIDE SEQUENCE</scope>
    <source>
        <strain evidence="2">ICMP 16352</strain>
    </source>
</reference>
<dbReference type="AlphaFoldDB" id="A0AA39NKR5"/>
<keyword evidence="1" id="KW-1133">Transmembrane helix</keyword>
<evidence type="ECO:0000313" key="2">
    <source>
        <dbReference type="EMBL" id="KAK0467402.1"/>
    </source>
</evidence>
<keyword evidence="1" id="KW-0812">Transmembrane</keyword>
<organism evidence="2 3">
    <name type="scientific">Armillaria novae-zelandiae</name>
    <dbReference type="NCBI Taxonomy" id="153914"/>
    <lineage>
        <taxon>Eukaryota</taxon>
        <taxon>Fungi</taxon>
        <taxon>Dikarya</taxon>
        <taxon>Basidiomycota</taxon>
        <taxon>Agaricomycotina</taxon>
        <taxon>Agaricomycetes</taxon>
        <taxon>Agaricomycetidae</taxon>
        <taxon>Agaricales</taxon>
        <taxon>Marasmiineae</taxon>
        <taxon>Physalacriaceae</taxon>
        <taxon>Armillaria</taxon>
    </lineage>
</organism>
<feature type="transmembrane region" description="Helical" evidence="1">
    <location>
        <begin position="109"/>
        <end position="137"/>
    </location>
</feature>